<organism evidence="2 3">
    <name type="scientific">Ensete ventricosum</name>
    <name type="common">Abyssinian banana</name>
    <name type="synonym">Musa ensete</name>
    <dbReference type="NCBI Taxonomy" id="4639"/>
    <lineage>
        <taxon>Eukaryota</taxon>
        <taxon>Viridiplantae</taxon>
        <taxon>Streptophyta</taxon>
        <taxon>Embryophyta</taxon>
        <taxon>Tracheophyta</taxon>
        <taxon>Spermatophyta</taxon>
        <taxon>Magnoliopsida</taxon>
        <taxon>Liliopsida</taxon>
        <taxon>Zingiberales</taxon>
        <taxon>Musaceae</taxon>
        <taxon>Ensete</taxon>
    </lineage>
</organism>
<comment type="caution">
    <text evidence="2">The sequence shown here is derived from an EMBL/GenBank/DDBJ whole genome shotgun (WGS) entry which is preliminary data.</text>
</comment>
<name>A0A426X9C4_ENSVE</name>
<accession>A0A426X9C4</accession>
<dbReference type="AlphaFoldDB" id="A0A426X9C4"/>
<dbReference type="Proteomes" id="UP000287651">
    <property type="component" value="Unassembled WGS sequence"/>
</dbReference>
<feature type="non-terminal residue" evidence="2">
    <location>
        <position position="137"/>
    </location>
</feature>
<dbReference type="EMBL" id="AMZH03024145">
    <property type="protein sequence ID" value="RRT36040.1"/>
    <property type="molecule type" value="Genomic_DNA"/>
</dbReference>
<feature type="transmembrane region" description="Helical" evidence="1">
    <location>
        <begin position="99"/>
        <end position="118"/>
    </location>
</feature>
<keyword evidence="1" id="KW-0812">Transmembrane</keyword>
<evidence type="ECO:0000256" key="1">
    <source>
        <dbReference type="SAM" id="Phobius"/>
    </source>
</evidence>
<gene>
    <name evidence="2" type="ORF">B296_00040313</name>
</gene>
<sequence length="137" mass="15240">MTKPLLPIASGSSVVVGDPVSWLPTVGDGVLGRGLGAPGAQEHTDRGLEPCVEPRGRWRSRDARLLPPEIRWLGSGRRGLPVPGIARFVFPSTIHLPCLLTWVTVYLMFIISVLFMILKFERKRLEIVRARIDDLFT</sequence>
<evidence type="ECO:0000313" key="3">
    <source>
        <dbReference type="Proteomes" id="UP000287651"/>
    </source>
</evidence>
<evidence type="ECO:0000313" key="2">
    <source>
        <dbReference type="EMBL" id="RRT36040.1"/>
    </source>
</evidence>
<proteinExistence type="predicted"/>
<keyword evidence="1" id="KW-0472">Membrane</keyword>
<protein>
    <submittedName>
        <fullName evidence="2">Uncharacterized protein</fullName>
    </submittedName>
</protein>
<reference evidence="2 3" key="1">
    <citation type="journal article" date="2014" name="Agronomy (Basel)">
        <title>A Draft Genome Sequence for Ensete ventricosum, the Drought-Tolerant Tree Against Hunger.</title>
        <authorList>
            <person name="Harrison J."/>
            <person name="Moore K.A."/>
            <person name="Paszkiewicz K."/>
            <person name="Jones T."/>
            <person name="Grant M."/>
            <person name="Ambacheew D."/>
            <person name="Muzemil S."/>
            <person name="Studholme D.J."/>
        </authorList>
    </citation>
    <scope>NUCLEOTIDE SEQUENCE [LARGE SCALE GENOMIC DNA]</scope>
</reference>
<keyword evidence="1" id="KW-1133">Transmembrane helix</keyword>